<keyword evidence="3" id="KW-0687">Ribonucleoprotein</keyword>
<name>A0A0G1JTH0_9BACT</name>
<dbReference type="PANTHER" id="PTHR10746:SF6">
    <property type="entry name" value="LARGE RIBOSOMAL SUBUNIT PROTEIN UL4M"/>
    <property type="match status" value="1"/>
</dbReference>
<reference evidence="6 7" key="1">
    <citation type="journal article" date="2015" name="Nature">
        <title>rRNA introns, odd ribosomes, and small enigmatic genomes across a large radiation of phyla.</title>
        <authorList>
            <person name="Brown C.T."/>
            <person name="Hug L.A."/>
            <person name="Thomas B.C."/>
            <person name="Sharon I."/>
            <person name="Castelle C.J."/>
            <person name="Singh A."/>
            <person name="Wilkins M.J."/>
            <person name="Williams K.H."/>
            <person name="Banfield J.F."/>
        </authorList>
    </citation>
    <scope>NUCLEOTIDE SEQUENCE [LARGE SCALE GENOMIC DNA]</scope>
</reference>
<dbReference type="EMBL" id="LCHZ01000001">
    <property type="protein sequence ID" value="KKT47227.1"/>
    <property type="molecule type" value="Genomic_DNA"/>
</dbReference>
<dbReference type="PATRIC" id="fig|1618404.3.peg.16"/>
<protein>
    <recommendedName>
        <fullName evidence="4">Large ribosomal subunit protein uL4</fullName>
    </recommendedName>
    <alternativeName>
        <fullName evidence="5">50S ribosomal protein L4</fullName>
    </alternativeName>
</protein>
<dbReference type="GO" id="GO:1990904">
    <property type="term" value="C:ribonucleoprotein complex"/>
    <property type="evidence" value="ECO:0007669"/>
    <property type="project" value="UniProtKB-KW"/>
</dbReference>
<sequence length="211" mass="22697">MPTKKTTATTTTAPDFSVFNVEVSPSLISQAIYIYQANSHRGVAKVKTRGEVTASTRKIYKQKGTGNARHGAKSAPIFVGGGVVFGPTGLATPLKSFNQKMKLKALAGILTLYRAEDRLSLLDSKELKDKSTKKAIKLLPEGYDKQKTSLVHFGDTPELLKSLSNVKGLTLLAANRLNAYKVAQSGKVILTATALDYLGKKVSLVKKATTK</sequence>
<dbReference type="GO" id="GO:0006412">
    <property type="term" value="P:translation"/>
    <property type="evidence" value="ECO:0007669"/>
    <property type="project" value="InterPro"/>
</dbReference>
<dbReference type="InterPro" id="IPR023574">
    <property type="entry name" value="Ribosomal_uL4_dom_sf"/>
</dbReference>
<evidence type="ECO:0000256" key="3">
    <source>
        <dbReference type="ARBA" id="ARBA00023274"/>
    </source>
</evidence>
<keyword evidence="2 6" id="KW-0689">Ribosomal protein</keyword>
<evidence type="ECO:0000256" key="2">
    <source>
        <dbReference type="ARBA" id="ARBA00022980"/>
    </source>
</evidence>
<evidence type="ECO:0000256" key="1">
    <source>
        <dbReference type="ARBA" id="ARBA00010528"/>
    </source>
</evidence>
<dbReference type="Gene3D" id="3.40.1370.10">
    <property type="match status" value="1"/>
</dbReference>
<dbReference type="STRING" id="1618404.UW35_C0001G0016"/>
<evidence type="ECO:0000256" key="4">
    <source>
        <dbReference type="ARBA" id="ARBA00035244"/>
    </source>
</evidence>
<dbReference type="GO" id="GO:0003735">
    <property type="term" value="F:structural constituent of ribosome"/>
    <property type="evidence" value="ECO:0007669"/>
    <property type="project" value="InterPro"/>
</dbReference>
<dbReference type="PANTHER" id="PTHR10746">
    <property type="entry name" value="50S RIBOSOMAL PROTEIN L4"/>
    <property type="match status" value="1"/>
</dbReference>
<dbReference type="InterPro" id="IPR002136">
    <property type="entry name" value="Ribosomal_uL4"/>
</dbReference>
<evidence type="ECO:0000256" key="5">
    <source>
        <dbReference type="ARBA" id="ARBA00035462"/>
    </source>
</evidence>
<dbReference type="SUPFAM" id="SSF52166">
    <property type="entry name" value="Ribosomal protein L4"/>
    <property type="match status" value="1"/>
</dbReference>
<dbReference type="Pfam" id="PF00573">
    <property type="entry name" value="Ribosomal_L4"/>
    <property type="match status" value="1"/>
</dbReference>
<dbReference type="Proteomes" id="UP000033861">
    <property type="component" value="Unassembled WGS sequence"/>
</dbReference>
<dbReference type="AlphaFoldDB" id="A0A0G1JTH0"/>
<proteinExistence type="inferred from homology"/>
<comment type="caution">
    <text evidence="6">The sequence shown here is derived from an EMBL/GenBank/DDBJ whole genome shotgun (WGS) entry which is preliminary data.</text>
</comment>
<dbReference type="GO" id="GO:0005840">
    <property type="term" value="C:ribosome"/>
    <property type="evidence" value="ECO:0007669"/>
    <property type="project" value="UniProtKB-KW"/>
</dbReference>
<evidence type="ECO:0000313" key="6">
    <source>
        <dbReference type="EMBL" id="KKT47227.1"/>
    </source>
</evidence>
<dbReference type="NCBIfam" id="TIGR03953">
    <property type="entry name" value="rplD_bact"/>
    <property type="match status" value="1"/>
</dbReference>
<organism evidence="6 7">
    <name type="scientific">Candidatus Collierbacteria bacterium GW2011_GWF2_44_15</name>
    <dbReference type="NCBI Taxonomy" id="1618404"/>
    <lineage>
        <taxon>Bacteria</taxon>
        <taxon>Candidatus Collieribacteriota</taxon>
    </lineage>
</organism>
<gene>
    <name evidence="6" type="ORF">UW35_C0001G0016</name>
</gene>
<evidence type="ECO:0000313" key="7">
    <source>
        <dbReference type="Proteomes" id="UP000033861"/>
    </source>
</evidence>
<comment type="similarity">
    <text evidence="1">Belongs to the universal ribosomal protein uL4 family.</text>
</comment>
<accession>A0A0G1JTH0</accession>
<dbReference type="InterPro" id="IPR013005">
    <property type="entry name" value="Ribosomal_uL4-like"/>
</dbReference>